<gene>
    <name evidence="3" type="ORF">DFH07DRAFT_854805</name>
</gene>
<keyword evidence="1" id="KW-0175">Coiled coil</keyword>
<reference evidence="3" key="1">
    <citation type="submission" date="2023-03" db="EMBL/GenBank/DDBJ databases">
        <title>Massive genome expansion in bonnet fungi (Mycena s.s.) driven by repeated elements and novel gene families across ecological guilds.</title>
        <authorList>
            <consortium name="Lawrence Berkeley National Laboratory"/>
            <person name="Harder C.B."/>
            <person name="Miyauchi S."/>
            <person name="Viragh M."/>
            <person name="Kuo A."/>
            <person name="Thoen E."/>
            <person name="Andreopoulos B."/>
            <person name="Lu D."/>
            <person name="Skrede I."/>
            <person name="Drula E."/>
            <person name="Henrissat B."/>
            <person name="Morin E."/>
            <person name="Kohler A."/>
            <person name="Barry K."/>
            <person name="LaButti K."/>
            <person name="Morin E."/>
            <person name="Salamov A."/>
            <person name="Lipzen A."/>
            <person name="Mereny Z."/>
            <person name="Hegedus B."/>
            <person name="Baldrian P."/>
            <person name="Stursova M."/>
            <person name="Weitz H."/>
            <person name="Taylor A."/>
            <person name="Grigoriev I.V."/>
            <person name="Nagy L.G."/>
            <person name="Martin F."/>
            <person name="Kauserud H."/>
        </authorList>
    </citation>
    <scope>NUCLEOTIDE SEQUENCE</scope>
    <source>
        <strain evidence="3">CBHHK188m</strain>
    </source>
</reference>
<evidence type="ECO:0000313" key="3">
    <source>
        <dbReference type="EMBL" id="KAJ7724452.1"/>
    </source>
</evidence>
<feature type="coiled-coil region" evidence="1">
    <location>
        <begin position="266"/>
        <end position="300"/>
    </location>
</feature>
<evidence type="ECO:0000256" key="1">
    <source>
        <dbReference type="SAM" id="Coils"/>
    </source>
</evidence>
<keyword evidence="4" id="KW-1185">Reference proteome</keyword>
<organism evidence="3 4">
    <name type="scientific">Mycena maculata</name>
    <dbReference type="NCBI Taxonomy" id="230809"/>
    <lineage>
        <taxon>Eukaryota</taxon>
        <taxon>Fungi</taxon>
        <taxon>Dikarya</taxon>
        <taxon>Basidiomycota</taxon>
        <taxon>Agaricomycotina</taxon>
        <taxon>Agaricomycetes</taxon>
        <taxon>Agaricomycetidae</taxon>
        <taxon>Agaricales</taxon>
        <taxon>Marasmiineae</taxon>
        <taxon>Mycenaceae</taxon>
        <taxon>Mycena</taxon>
    </lineage>
</organism>
<dbReference type="InterPro" id="IPR005024">
    <property type="entry name" value="Snf7_fam"/>
</dbReference>
<dbReference type="AlphaFoldDB" id="A0AAD7HN81"/>
<dbReference type="Pfam" id="PF25880">
    <property type="entry name" value="WHD_CHMP7_1st"/>
    <property type="match status" value="1"/>
</dbReference>
<dbReference type="Proteomes" id="UP001215280">
    <property type="component" value="Unassembled WGS sequence"/>
</dbReference>
<dbReference type="Gene3D" id="6.10.140.1230">
    <property type="match status" value="1"/>
</dbReference>
<dbReference type="GO" id="GO:0000815">
    <property type="term" value="C:ESCRT III complex"/>
    <property type="evidence" value="ECO:0007669"/>
    <property type="project" value="TreeGrafter"/>
</dbReference>
<dbReference type="Pfam" id="PF03357">
    <property type="entry name" value="Snf7"/>
    <property type="match status" value="1"/>
</dbReference>
<protein>
    <submittedName>
        <fullName evidence="3">Snf7-domain-containing protein</fullName>
    </submittedName>
</protein>
<dbReference type="PANTHER" id="PTHR22761">
    <property type="entry name" value="CHARGED MULTIVESICULAR BODY PROTEIN"/>
    <property type="match status" value="1"/>
</dbReference>
<dbReference type="GO" id="GO:0032511">
    <property type="term" value="P:late endosome to vacuole transport via multivesicular body sorting pathway"/>
    <property type="evidence" value="ECO:0007669"/>
    <property type="project" value="TreeGrafter"/>
</dbReference>
<evidence type="ECO:0000256" key="2">
    <source>
        <dbReference type="SAM" id="MobiDB-lite"/>
    </source>
</evidence>
<dbReference type="PANTHER" id="PTHR22761:SF96">
    <property type="entry name" value="BCDNA.GH08385"/>
    <property type="match status" value="1"/>
</dbReference>
<accession>A0AAD7HN81</accession>
<dbReference type="GO" id="GO:0009898">
    <property type="term" value="C:cytoplasmic side of plasma membrane"/>
    <property type="evidence" value="ECO:0007669"/>
    <property type="project" value="TreeGrafter"/>
</dbReference>
<sequence>MQTPSTSKASPALLTLPPYDTTSPSRLQSLYSDISRQKHSNPASYNANIEWWRKALETVVRSGIQSHGSTLVLSAGPGLMDLLRVPGAGKPLALASVVTELRTQKVLFTRSDFLNSTQSVYDSGWLPGRIAAYVVGKPLWWALEQLGVVGDEGFISTARDEKDTTWWGDYVAISLVEATANNILTKQSLKPGGPGDTLYSFEGFKQEFSSILSDSLGSLPDADAKILLRFLERDRRAVIVDKDIIKFINPDNTSGVREITSIDRGILELKDAVRHLHAQITELQRRQDEYTKKASVALQQKHKPVALTFLRSRKQFEGVLLKRLGSLETLEATLASVETAAGNVELMKSYQSSTATLRAILSHPSLQKNSIEKTMDAMADATADAGEVDESIRIGGNVALGIDTSFDEAELEEELEKLAREAEADKTQSKLGHGALKTPTELPLPAESEQLPQRQAVPLG</sequence>
<comment type="caution">
    <text evidence="3">The sequence shown here is derived from an EMBL/GenBank/DDBJ whole genome shotgun (WGS) entry which is preliminary data.</text>
</comment>
<evidence type="ECO:0000313" key="4">
    <source>
        <dbReference type="Proteomes" id="UP001215280"/>
    </source>
</evidence>
<dbReference type="GO" id="GO:0005771">
    <property type="term" value="C:multivesicular body"/>
    <property type="evidence" value="ECO:0007669"/>
    <property type="project" value="TreeGrafter"/>
</dbReference>
<dbReference type="GO" id="GO:0006900">
    <property type="term" value="P:vesicle budding from membrane"/>
    <property type="evidence" value="ECO:0007669"/>
    <property type="project" value="TreeGrafter"/>
</dbReference>
<dbReference type="EMBL" id="JARJLG010000238">
    <property type="protein sequence ID" value="KAJ7724452.1"/>
    <property type="molecule type" value="Genomic_DNA"/>
</dbReference>
<proteinExistence type="predicted"/>
<name>A0AAD7HN81_9AGAR</name>
<feature type="region of interest" description="Disordered" evidence="2">
    <location>
        <begin position="421"/>
        <end position="460"/>
    </location>
</feature>
<feature type="region of interest" description="Disordered" evidence="2">
    <location>
        <begin position="1"/>
        <end position="21"/>
    </location>
</feature>